<dbReference type="EMBL" id="LAZR01001901">
    <property type="protein sequence ID" value="KKN37332.1"/>
    <property type="molecule type" value="Genomic_DNA"/>
</dbReference>
<dbReference type="AlphaFoldDB" id="A0A0F9QJZ3"/>
<organism evidence="1">
    <name type="scientific">marine sediment metagenome</name>
    <dbReference type="NCBI Taxonomy" id="412755"/>
    <lineage>
        <taxon>unclassified sequences</taxon>
        <taxon>metagenomes</taxon>
        <taxon>ecological metagenomes</taxon>
    </lineage>
</organism>
<reference evidence="1" key="1">
    <citation type="journal article" date="2015" name="Nature">
        <title>Complex archaea that bridge the gap between prokaryotes and eukaryotes.</title>
        <authorList>
            <person name="Spang A."/>
            <person name="Saw J.H."/>
            <person name="Jorgensen S.L."/>
            <person name="Zaremba-Niedzwiedzka K."/>
            <person name="Martijn J."/>
            <person name="Lind A.E."/>
            <person name="van Eijk R."/>
            <person name="Schleper C."/>
            <person name="Guy L."/>
            <person name="Ettema T.J."/>
        </authorList>
    </citation>
    <scope>NUCLEOTIDE SEQUENCE</scope>
</reference>
<gene>
    <name evidence="1" type="ORF">LCGC14_0764480</name>
</gene>
<proteinExistence type="predicted"/>
<evidence type="ECO:0000313" key="1">
    <source>
        <dbReference type="EMBL" id="KKN37332.1"/>
    </source>
</evidence>
<name>A0A0F9QJZ3_9ZZZZ</name>
<accession>A0A0F9QJZ3</accession>
<protein>
    <submittedName>
        <fullName evidence="1">Uncharacterized protein</fullName>
    </submittedName>
</protein>
<comment type="caution">
    <text evidence="1">The sequence shown here is derived from an EMBL/GenBank/DDBJ whole genome shotgun (WGS) entry which is preliminary data.</text>
</comment>
<sequence length="430" mass="51737">MRSFKINKYLTLKLEKGKTNIYINGRLFQQCKFLLLNILVEEVNSFDDIESIDEAEERLDRSLGQNLNVIEIPPKIEFWGHCSNLQVWFENNYNTQLIHRNLAFPLLHELSKVGDPIAEKIFIEEIARRFESGNSAVMNFLILEGYLKYLPQEYLEMLSKNGEFLKRIVRYIVEKPLFKNTLIEYINHLKNGDIQTHWIIKNIKLDIICKIYEEVYDSYTNEENETDFLDGIEIFLWEVLRKEIDKIFLIFNVSFIKDLFKIFDNNQDYGFILVNEFLNKNIIIPIIRRCLEIESLEENFLSELNDRLKSNERIYSLVNLLNCYIRFSGEKQLNYKIKDFIIKILSEDKLSEFSNFIRLRLLRYLKSEDLILLFKNNEINLLDKISLASNKKIPYENYNWTFNELKEYDYNEFLEWKYELFKILGEDFRD</sequence>